<dbReference type="Pfam" id="PF17810">
    <property type="entry name" value="Arg_decarb_HB"/>
    <property type="match status" value="1"/>
</dbReference>
<comment type="cofactor">
    <cofactor evidence="2">
        <name>Mg(2+)</name>
        <dbReference type="ChEBI" id="CHEBI:18420"/>
    </cofactor>
</comment>
<accession>E7ACP4</accession>
<dbReference type="PRINTS" id="PR01180">
    <property type="entry name" value="ARGDCRBXLASE"/>
</dbReference>
<dbReference type="EMBL" id="FQ670179">
    <property type="protein sequence ID" value="CBY83075.1"/>
    <property type="molecule type" value="Genomic_DNA"/>
</dbReference>
<dbReference type="Proteomes" id="UP000007934">
    <property type="component" value="Chromosome"/>
</dbReference>
<dbReference type="NCBIfam" id="NF003763">
    <property type="entry name" value="PRK05354.1"/>
    <property type="match status" value="1"/>
</dbReference>
<dbReference type="PRINTS" id="PR01179">
    <property type="entry name" value="ODADCRBXLASE"/>
</dbReference>
<dbReference type="InterPro" id="IPR040634">
    <property type="entry name" value="Arg_decarb_HB"/>
</dbReference>
<dbReference type="SUPFAM" id="SSF50621">
    <property type="entry name" value="Alanine racemase C-terminal domain-like"/>
    <property type="match status" value="1"/>
</dbReference>
<keyword evidence="9 14" id="KW-0663">Pyridoxal phosphate</keyword>
<dbReference type="GO" id="GO:0006527">
    <property type="term" value="P:L-arginine catabolic process"/>
    <property type="evidence" value="ECO:0007669"/>
    <property type="project" value="InterPro"/>
</dbReference>
<evidence type="ECO:0000256" key="11">
    <source>
        <dbReference type="ARBA" id="ARBA00023115"/>
    </source>
</evidence>
<feature type="domain" description="Orn/DAP/Arg decarboxylase 2 N-terminal" evidence="16">
    <location>
        <begin position="74"/>
        <end position="333"/>
    </location>
</feature>
<keyword evidence="10" id="KW-0745">Spermidine biosynthesis</keyword>
<feature type="active site" description="Proton donor" evidence="15">
    <location>
        <position position="488"/>
    </location>
</feature>
<evidence type="ECO:0000256" key="2">
    <source>
        <dbReference type="ARBA" id="ARBA00001946"/>
    </source>
</evidence>
<dbReference type="OrthoDB" id="9802658at2"/>
<dbReference type="Gene3D" id="2.40.37.10">
    <property type="entry name" value="Lyase, Ornithine Decarboxylase, Chain A, domain 1"/>
    <property type="match status" value="1"/>
</dbReference>
<evidence type="ECO:0000256" key="4">
    <source>
        <dbReference type="ARBA" id="ARBA00008357"/>
    </source>
</evidence>
<comment type="similarity">
    <text evidence="4">Belongs to the Orn/Lys/Arg decarboxylase class-II family. SpeA subfamily.</text>
</comment>
<dbReference type="GO" id="GO:0046872">
    <property type="term" value="F:metal ion binding"/>
    <property type="evidence" value="ECO:0007669"/>
    <property type="project" value="UniProtKB-KW"/>
</dbReference>
<dbReference type="SUPFAM" id="SSF51419">
    <property type="entry name" value="PLP-binding barrel"/>
    <property type="match status" value="1"/>
</dbReference>
<keyword evidence="19" id="KW-1185">Reference proteome</keyword>
<proteinExistence type="inferred from homology"/>
<evidence type="ECO:0000259" key="16">
    <source>
        <dbReference type="Pfam" id="PF02784"/>
    </source>
</evidence>
<feature type="modified residue" description="N6-(pyridoxal phosphate)lysine" evidence="14">
    <location>
        <position position="86"/>
    </location>
</feature>
<evidence type="ECO:0000259" key="17">
    <source>
        <dbReference type="Pfam" id="PF17810"/>
    </source>
</evidence>
<dbReference type="AlphaFoldDB" id="E7ACP4"/>
<feature type="domain" description="Arginine decarboxylase helical bundle" evidence="17">
    <location>
        <begin position="359"/>
        <end position="432"/>
    </location>
</feature>
<dbReference type="GO" id="GO:0008295">
    <property type="term" value="P:spermidine biosynthetic process"/>
    <property type="evidence" value="ECO:0007669"/>
    <property type="project" value="UniProtKB-UniRule"/>
</dbReference>
<protein>
    <recommendedName>
        <fullName evidence="5 13">Arginine decarboxylase</fullName>
        <ecNumber evidence="5 13">4.1.1.19</ecNumber>
    </recommendedName>
</protein>
<dbReference type="PANTHER" id="PTHR43295">
    <property type="entry name" value="ARGININE DECARBOXYLASE"/>
    <property type="match status" value="1"/>
</dbReference>
<reference evidence="18 19" key="1">
    <citation type="journal article" date="2011" name="Genome Biol. Evol.">
        <title>Comparative whole genome sequence analysis of the carcinogenic bacterial model pathogen Helicobacter felis.</title>
        <authorList>
            <person name="Arnold I.C."/>
            <person name="Zigova Z."/>
            <person name="Holden M."/>
            <person name="Lawley T.D."/>
            <person name="Rad R."/>
            <person name="Dougan G."/>
            <person name="Falkow S."/>
            <person name="Bentley S.D."/>
            <person name="Muller A."/>
        </authorList>
    </citation>
    <scope>NUCLEOTIDE SEQUENCE [LARGE SCALE GENOMIC DNA]</scope>
    <source>
        <strain evidence="19">ATCC 49179 / CCUG 28539 / NCTC 12436 / CS1</strain>
    </source>
</reference>
<evidence type="ECO:0000256" key="7">
    <source>
        <dbReference type="ARBA" id="ARBA00022793"/>
    </source>
</evidence>
<keyword evidence="6" id="KW-0479">Metal-binding</keyword>
<dbReference type="RefSeq" id="WP_013469441.1">
    <property type="nucleotide sequence ID" value="NC_014810.2"/>
</dbReference>
<dbReference type="Pfam" id="PF02784">
    <property type="entry name" value="Orn_Arg_deC_N"/>
    <property type="match status" value="1"/>
</dbReference>
<evidence type="ECO:0000256" key="9">
    <source>
        <dbReference type="ARBA" id="ARBA00022898"/>
    </source>
</evidence>
<keyword evidence="11" id="KW-0620">Polyamine biosynthesis</keyword>
<dbReference type="Gene3D" id="1.20.58.930">
    <property type="match status" value="1"/>
</dbReference>
<evidence type="ECO:0000256" key="12">
    <source>
        <dbReference type="ARBA" id="ARBA00023239"/>
    </source>
</evidence>
<evidence type="ECO:0000256" key="3">
    <source>
        <dbReference type="ARBA" id="ARBA00002257"/>
    </source>
</evidence>
<organism evidence="18 19">
    <name type="scientific">Helicobacter felis (strain ATCC 49179 / CCUG 28539 / NCTC 12436 / CS1)</name>
    <dbReference type="NCBI Taxonomy" id="936155"/>
    <lineage>
        <taxon>Bacteria</taxon>
        <taxon>Pseudomonadati</taxon>
        <taxon>Campylobacterota</taxon>
        <taxon>Epsilonproteobacteria</taxon>
        <taxon>Campylobacterales</taxon>
        <taxon>Helicobacteraceae</taxon>
        <taxon>Helicobacter</taxon>
    </lineage>
</organism>
<evidence type="ECO:0000313" key="19">
    <source>
        <dbReference type="Proteomes" id="UP000007934"/>
    </source>
</evidence>
<evidence type="ECO:0000256" key="14">
    <source>
        <dbReference type="PIRSR" id="PIRSR001336-50"/>
    </source>
</evidence>
<dbReference type="InterPro" id="IPR009006">
    <property type="entry name" value="Ala_racemase/Decarboxylase_C"/>
</dbReference>
<dbReference type="Gene3D" id="3.20.20.10">
    <property type="entry name" value="Alanine racemase"/>
    <property type="match status" value="1"/>
</dbReference>
<dbReference type="CDD" id="cd06830">
    <property type="entry name" value="PLPDE_III_ADC"/>
    <property type="match status" value="1"/>
</dbReference>
<dbReference type="GO" id="GO:0033388">
    <property type="term" value="P:putrescine biosynthetic process from arginine"/>
    <property type="evidence" value="ECO:0007669"/>
    <property type="project" value="TreeGrafter"/>
</dbReference>
<dbReference type="Gene3D" id="1.10.287.3440">
    <property type="match status" value="1"/>
</dbReference>
<dbReference type="GO" id="GO:0008792">
    <property type="term" value="F:arginine decarboxylase activity"/>
    <property type="evidence" value="ECO:0007669"/>
    <property type="project" value="UniProtKB-UniRule"/>
</dbReference>
<dbReference type="HOGENOM" id="CLU_027243_1_1_7"/>
<evidence type="ECO:0000256" key="8">
    <source>
        <dbReference type="ARBA" id="ARBA00022842"/>
    </source>
</evidence>
<dbReference type="InterPro" id="IPR029066">
    <property type="entry name" value="PLP-binding_barrel"/>
</dbReference>
<comment type="cofactor">
    <cofactor evidence="1 14">
        <name>pyridoxal 5'-phosphate</name>
        <dbReference type="ChEBI" id="CHEBI:597326"/>
    </cofactor>
</comment>
<dbReference type="KEGG" id="hfe:HFELIS_09910"/>
<keyword evidence="12 18" id="KW-0456">Lyase</keyword>
<gene>
    <name evidence="18" type="primary">speA</name>
    <name evidence="18" type="ordered locus">Hfelis_09910</name>
</gene>
<evidence type="ECO:0000256" key="1">
    <source>
        <dbReference type="ARBA" id="ARBA00001933"/>
    </source>
</evidence>
<dbReference type="InterPro" id="IPR022644">
    <property type="entry name" value="De-COase2_N"/>
</dbReference>
<comment type="function">
    <text evidence="3">Catalyzes the biosynthesis of agmatine from arginine.</text>
</comment>
<keyword evidence="8" id="KW-0460">Magnesium</keyword>
<evidence type="ECO:0000256" key="13">
    <source>
        <dbReference type="NCBIfam" id="TIGR01273"/>
    </source>
</evidence>
<dbReference type="PANTHER" id="PTHR43295:SF9">
    <property type="entry name" value="BIOSYNTHETIC ARGININE DECARBOXYLASE"/>
    <property type="match status" value="1"/>
</dbReference>
<evidence type="ECO:0000256" key="10">
    <source>
        <dbReference type="ARBA" id="ARBA00023066"/>
    </source>
</evidence>
<dbReference type="InterPro" id="IPR000183">
    <property type="entry name" value="Orn/DAP/Arg_de-COase"/>
</dbReference>
<dbReference type="InterPro" id="IPR002985">
    <property type="entry name" value="Arg_decrbxlase"/>
</dbReference>
<evidence type="ECO:0000256" key="6">
    <source>
        <dbReference type="ARBA" id="ARBA00022723"/>
    </source>
</evidence>
<sequence length="626" mass="71162">MQTYGLDYWGRENFLIDEGLVKVNAGARPSLIDIVQDMREQGFKGPLLLRFPHLISKQVNKLFNMFSQAIEQYHYSGAFKAVFPLKVNHMPHFVLPLVEISKRFKGCYGLEAGSKAELILAMSYVQEGAPITVNGFKDREMIELGFIAASMGADITLTIEGLNELKTILEVARARGIGSNKLCPKIGIRVRLHSSGVGMWAKSTGIHAKFGLASTELLEAMRLLEDHALLAQLRMIHFHIGSQISDITPLKKALKEAGNIYAELRKMGAFNLDSVNIGGGLAIEYAQHKHQCERNYTLEEFAGDVVFLLKEIVKHKQELEPNIFIESGRFISATHAVLVAPVLELFSQDYDESILHLKEHNPPLVAEMEDLYHNINAKNAIEYLHDSLEHMESLFTLFDLGYIDLQDRSNAEVLGHLIIKKAIGFLRHKDHNDIIRIQEQVQERYLLNCSFFQSLPDYWGLKQSFPVMPLHKLESAPTRSASLWDITCDSDGEISFNKNKPLFLHDVNVREEEYFLGFFLVGAYQEVLGMRHNLFTHPTECCVYVHEVGEKEPYSIENIMQAQTILDALEDLDYDTKEIERLLKQKIEESALLDLEDKQEILGRLYVMLSENGYLRTLAPQEQVLA</sequence>
<dbReference type="GeneID" id="36133513"/>
<evidence type="ECO:0000256" key="15">
    <source>
        <dbReference type="PIRSR" id="PIRSR600183-50"/>
    </source>
</evidence>
<evidence type="ECO:0000313" key="18">
    <source>
        <dbReference type="EMBL" id="CBY83075.1"/>
    </source>
</evidence>
<dbReference type="EC" id="4.1.1.19" evidence="5 13"/>
<name>E7ACP4_HELFC</name>
<dbReference type="eggNOG" id="COG1166">
    <property type="taxonomic scope" value="Bacteria"/>
</dbReference>
<evidence type="ECO:0000256" key="5">
    <source>
        <dbReference type="ARBA" id="ARBA00012426"/>
    </source>
</evidence>
<keyword evidence="7" id="KW-0210">Decarboxylase</keyword>
<dbReference type="NCBIfam" id="TIGR01273">
    <property type="entry name" value="speA"/>
    <property type="match status" value="1"/>
</dbReference>
<dbReference type="STRING" id="936155.HFELIS_09910"/>
<dbReference type="PIRSF" id="PIRSF001336">
    <property type="entry name" value="Arg_decrbxlase"/>
    <property type="match status" value="1"/>
</dbReference>